<feature type="compositionally biased region" description="Gly residues" evidence="1">
    <location>
        <begin position="41"/>
        <end position="50"/>
    </location>
</feature>
<comment type="caution">
    <text evidence="2">The sequence shown here is derived from an EMBL/GenBank/DDBJ whole genome shotgun (WGS) entry which is preliminary data.</text>
</comment>
<organism evidence="2 3">
    <name type="scientific">Lactuca virosa</name>
    <dbReference type="NCBI Taxonomy" id="75947"/>
    <lineage>
        <taxon>Eukaryota</taxon>
        <taxon>Viridiplantae</taxon>
        <taxon>Streptophyta</taxon>
        <taxon>Embryophyta</taxon>
        <taxon>Tracheophyta</taxon>
        <taxon>Spermatophyta</taxon>
        <taxon>Magnoliopsida</taxon>
        <taxon>eudicotyledons</taxon>
        <taxon>Gunneridae</taxon>
        <taxon>Pentapetalae</taxon>
        <taxon>asterids</taxon>
        <taxon>campanulids</taxon>
        <taxon>Asterales</taxon>
        <taxon>Asteraceae</taxon>
        <taxon>Cichorioideae</taxon>
        <taxon>Cichorieae</taxon>
        <taxon>Lactucinae</taxon>
        <taxon>Lactuca</taxon>
    </lineage>
</organism>
<name>A0AAU9LZW9_9ASTR</name>
<keyword evidence="3" id="KW-1185">Reference proteome</keyword>
<evidence type="ECO:0000313" key="3">
    <source>
        <dbReference type="Proteomes" id="UP001157418"/>
    </source>
</evidence>
<proteinExistence type="predicted"/>
<sequence>MPQRPTRGNPGPTPPEVDSAAFQAVVSAAVTAAMAQIQQGNNGGVNGQGAGSSNNGTNHGPTRTCSYKDFTNAKPRTFNGTGGVITLKR</sequence>
<evidence type="ECO:0000256" key="1">
    <source>
        <dbReference type="SAM" id="MobiDB-lite"/>
    </source>
</evidence>
<reference evidence="2 3" key="1">
    <citation type="submission" date="2022-01" db="EMBL/GenBank/DDBJ databases">
        <authorList>
            <person name="Xiong W."/>
            <person name="Schranz E."/>
        </authorList>
    </citation>
    <scope>NUCLEOTIDE SEQUENCE [LARGE SCALE GENOMIC DNA]</scope>
</reference>
<evidence type="ECO:0000313" key="2">
    <source>
        <dbReference type="EMBL" id="CAH1415260.1"/>
    </source>
</evidence>
<gene>
    <name evidence="2" type="ORF">LVIROSA_LOCUS3118</name>
</gene>
<feature type="region of interest" description="Disordered" evidence="1">
    <location>
        <begin position="39"/>
        <end position="89"/>
    </location>
</feature>
<dbReference type="AlphaFoldDB" id="A0AAU9LZW9"/>
<dbReference type="EMBL" id="CAKMRJ010000001">
    <property type="protein sequence ID" value="CAH1415260.1"/>
    <property type="molecule type" value="Genomic_DNA"/>
</dbReference>
<protein>
    <submittedName>
        <fullName evidence="2">Uncharacterized protein</fullName>
    </submittedName>
</protein>
<dbReference type="Proteomes" id="UP001157418">
    <property type="component" value="Unassembled WGS sequence"/>
</dbReference>
<accession>A0AAU9LZW9</accession>